<dbReference type="PANTHER" id="PTHR10177">
    <property type="entry name" value="CYCLINS"/>
    <property type="match status" value="1"/>
</dbReference>
<evidence type="ECO:0000256" key="2">
    <source>
        <dbReference type="ARBA" id="ARBA00010389"/>
    </source>
</evidence>
<dbReference type="GO" id="GO:0051301">
    <property type="term" value="P:cell division"/>
    <property type="evidence" value="ECO:0007669"/>
    <property type="project" value="UniProtKB-KW"/>
</dbReference>
<name>A0A5N4EGU0_CAMDR</name>
<dbReference type="Proteomes" id="UP000299084">
    <property type="component" value="Unassembled WGS sequence"/>
</dbReference>
<feature type="domain" description="Cyclin N-terminal" evidence="13">
    <location>
        <begin position="46"/>
        <end position="107"/>
    </location>
</feature>
<evidence type="ECO:0000256" key="11">
    <source>
        <dbReference type="ARBA" id="ARBA00073878"/>
    </source>
</evidence>
<evidence type="ECO:0000313" key="14">
    <source>
        <dbReference type="EMBL" id="KAB1282733.1"/>
    </source>
</evidence>
<evidence type="ECO:0000256" key="5">
    <source>
        <dbReference type="ARBA" id="ARBA00022618"/>
    </source>
</evidence>
<dbReference type="InterPro" id="IPR006671">
    <property type="entry name" value="Cyclin_N"/>
</dbReference>
<feature type="region of interest" description="Disordered" evidence="12">
    <location>
        <begin position="191"/>
        <end position="214"/>
    </location>
</feature>
<dbReference type="Pfam" id="PF00134">
    <property type="entry name" value="Cyclin_N"/>
    <property type="match status" value="1"/>
</dbReference>
<organism evidence="14 15">
    <name type="scientific">Camelus dromedarius</name>
    <name type="common">Dromedary</name>
    <name type="synonym">Arabian camel</name>
    <dbReference type="NCBI Taxonomy" id="9838"/>
    <lineage>
        <taxon>Eukaryota</taxon>
        <taxon>Metazoa</taxon>
        <taxon>Chordata</taxon>
        <taxon>Craniata</taxon>
        <taxon>Vertebrata</taxon>
        <taxon>Euteleostomi</taxon>
        <taxon>Mammalia</taxon>
        <taxon>Eutheria</taxon>
        <taxon>Laurasiatheria</taxon>
        <taxon>Artiodactyla</taxon>
        <taxon>Tylopoda</taxon>
        <taxon>Camelidae</taxon>
        <taxon>Camelus</taxon>
    </lineage>
</organism>
<comment type="function">
    <text evidence="10">May play a role in growth regulation and in negative regulation of cell cycle progression.</text>
</comment>
<comment type="caution">
    <text evidence="14">The sequence shown here is derived from an EMBL/GenBank/DDBJ whole genome shotgun (WGS) entry which is preliminary data.</text>
</comment>
<reference evidence="14 15" key="1">
    <citation type="journal article" date="2019" name="Mol. Ecol. Resour.">
        <title>Improving Illumina assemblies with Hi-C and long reads: an example with the North African dromedary.</title>
        <authorList>
            <person name="Elbers J.P."/>
            <person name="Rogers M.F."/>
            <person name="Perelman P.L."/>
            <person name="Proskuryakova A.A."/>
            <person name="Serdyukova N.A."/>
            <person name="Johnson W.E."/>
            <person name="Horin P."/>
            <person name="Corander J."/>
            <person name="Murphy D."/>
            <person name="Burger P.A."/>
        </authorList>
    </citation>
    <scope>NUCLEOTIDE SEQUENCE [LARGE SCALE GENOMIC DNA]</scope>
    <source>
        <strain evidence="14">Drom800</strain>
        <tissue evidence="14">Blood</tissue>
    </source>
</reference>
<accession>A0A5N4EGU0</accession>
<evidence type="ECO:0000256" key="7">
    <source>
        <dbReference type="ARBA" id="ARBA00023127"/>
    </source>
</evidence>
<feature type="compositionally biased region" description="Acidic residues" evidence="12">
    <location>
        <begin position="194"/>
        <end position="207"/>
    </location>
</feature>
<dbReference type="InterPro" id="IPR039361">
    <property type="entry name" value="Cyclin"/>
</dbReference>
<evidence type="ECO:0000256" key="4">
    <source>
        <dbReference type="ARBA" id="ARBA00022490"/>
    </source>
</evidence>
<evidence type="ECO:0000256" key="9">
    <source>
        <dbReference type="ARBA" id="ARBA00025528"/>
    </source>
</evidence>
<dbReference type="FunFam" id="1.10.472.10:FF:000006">
    <property type="entry name" value="Cyclin I"/>
    <property type="match status" value="1"/>
</dbReference>
<evidence type="ECO:0000256" key="1">
    <source>
        <dbReference type="ARBA" id="ARBA00004496"/>
    </source>
</evidence>
<dbReference type="GO" id="GO:0005737">
    <property type="term" value="C:cytoplasm"/>
    <property type="evidence" value="ECO:0007669"/>
    <property type="project" value="UniProtKB-SubCell"/>
</dbReference>
<dbReference type="Gene3D" id="1.10.472.10">
    <property type="entry name" value="Cyclin-like"/>
    <property type="match status" value="1"/>
</dbReference>
<dbReference type="FunFam" id="1.10.472.10:FF:000056">
    <property type="entry name" value="Cyclin G2"/>
    <property type="match status" value="1"/>
</dbReference>
<evidence type="ECO:0000256" key="6">
    <source>
        <dbReference type="ARBA" id="ARBA00022776"/>
    </source>
</evidence>
<keyword evidence="4" id="KW-0963">Cytoplasm</keyword>
<dbReference type="EMBL" id="JWIN03000002">
    <property type="protein sequence ID" value="KAB1282733.1"/>
    <property type="molecule type" value="Genomic_DNA"/>
</dbReference>
<comment type="function">
    <text evidence="9">May play a role in growth regulation. Is associated with G2/M phase arrest in response to DNA damage. May be an intermediate by which p53 mediates its role as an inhibitor of cellular proliferation.</text>
</comment>
<dbReference type="InterPro" id="IPR036915">
    <property type="entry name" value="Cyclin-like_sf"/>
</dbReference>
<dbReference type="SUPFAM" id="SSF47954">
    <property type="entry name" value="Cyclin-like"/>
    <property type="match status" value="1"/>
</dbReference>
<evidence type="ECO:0000256" key="3">
    <source>
        <dbReference type="ARBA" id="ARBA00019866"/>
    </source>
</evidence>
<evidence type="ECO:0000256" key="12">
    <source>
        <dbReference type="SAM" id="MobiDB-lite"/>
    </source>
</evidence>
<gene>
    <name evidence="14" type="primary">Cyclin-G2</name>
    <name evidence="14" type="ORF">Cadr_000001924</name>
</gene>
<sequence>MKDLGAEYLAGREGVQLFGLLNLYLEQEQRFQPREKGLSLIEATPEVKPKHLSCIGVCCFLLAARIVEEECNVPSTHDVIRISQCKCTASDIKRMEKIISEKLHYEMEATTALHFLHLYHTIVLCHTSERKEILSLDKLEAQLKACSCRLTFSKAKPSILALCLLNLEVESLKSIELLEILLLVKKHSKGGCFDESESEDSCEDMSCGEESLGSSPQREQECAFFFSLKVAQTLGFPS</sequence>
<evidence type="ECO:0000256" key="8">
    <source>
        <dbReference type="ARBA" id="ARBA00023306"/>
    </source>
</evidence>
<comment type="subcellular location">
    <subcellularLocation>
        <location evidence="1">Cytoplasm</location>
    </subcellularLocation>
</comment>
<evidence type="ECO:0000256" key="10">
    <source>
        <dbReference type="ARBA" id="ARBA00058130"/>
    </source>
</evidence>
<evidence type="ECO:0000259" key="13">
    <source>
        <dbReference type="Pfam" id="PF00134"/>
    </source>
</evidence>
<keyword evidence="5" id="KW-0132">Cell division</keyword>
<dbReference type="AlphaFoldDB" id="A0A5N4EGU0"/>
<evidence type="ECO:0000313" key="15">
    <source>
        <dbReference type="Proteomes" id="UP000299084"/>
    </source>
</evidence>
<keyword evidence="15" id="KW-1185">Reference proteome</keyword>
<keyword evidence="6" id="KW-0498">Mitosis</keyword>
<keyword evidence="8" id="KW-0131">Cell cycle</keyword>
<comment type="similarity">
    <text evidence="2">Belongs to the cyclin family. Cyclin G subfamily.</text>
</comment>
<keyword evidence="7" id="KW-0195">Cyclin</keyword>
<proteinExistence type="inferred from homology"/>
<protein>
    <recommendedName>
        <fullName evidence="3">Cyclin-G1</fullName>
    </recommendedName>
    <alternativeName>
        <fullName evidence="11">Cyclin-G2</fullName>
    </alternativeName>
</protein>